<comment type="catalytic activity">
    <reaction evidence="5 7">
        <text>AMP + ATP = 2 ADP</text>
        <dbReference type="Rhea" id="RHEA:12973"/>
        <dbReference type="ChEBI" id="CHEBI:30616"/>
        <dbReference type="ChEBI" id="CHEBI:456215"/>
        <dbReference type="ChEBI" id="CHEBI:456216"/>
        <dbReference type="EC" id="2.7.4.3"/>
    </reaction>
</comment>
<dbReference type="EMBL" id="PKRU02000028">
    <property type="protein sequence ID" value="RPD37020.1"/>
    <property type="molecule type" value="Genomic_DNA"/>
</dbReference>
<name>A0A075QXR8_9HYPH</name>
<dbReference type="PRINTS" id="PR00094">
    <property type="entry name" value="ADENYLTKNASE"/>
</dbReference>
<sequence length="201" mass="22337">MRIIFLGPPGAGKGTQAARLSRKLNIPQLSTGDMLRAEVSKGTFIGKQVKNIMEYGHLISDSIVNRVVCDRIGHPDCSGGFILDGYPRTVDQAQNLQIIVSGMNCCIDAVIELQVDGSLMFKRIESRVSKAISSEKSVRSDDKYDVFIRRMEDYRRVTVPLSSYYRDRGCLHIIDGMLDADTVSRDIDSLLVSIEGKCCRS</sequence>
<feature type="binding site" evidence="5">
    <location>
        <position position="150"/>
    </location>
    <ligand>
        <name>AMP</name>
        <dbReference type="ChEBI" id="CHEBI:456215"/>
    </ligand>
</feature>
<dbReference type="RefSeq" id="WP_103847371.1">
    <property type="nucleotide sequence ID" value="NZ_PKRU02000028.1"/>
</dbReference>
<feature type="binding site" evidence="5">
    <location>
        <position position="36"/>
    </location>
    <ligand>
        <name>AMP</name>
        <dbReference type="ChEBI" id="CHEBI:456215"/>
    </ligand>
</feature>
<feature type="binding site" evidence="5">
    <location>
        <position position="139"/>
    </location>
    <ligand>
        <name>AMP</name>
        <dbReference type="ChEBI" id="CHEBI:456215"/>
    </ligand>
</feature>
<evidence type="ECO:0000313" key="8">
    <source>
        <dbReference type="EMBL" id="AIG24399.1"/>
    </source>
</evidence>
<dbReference type="GO" id="GO:0005524">
    <property type="term" value="F:ATP binding"/>
    <property type="evidence" value="ECO:0007669"/>
    <property type="project" value="UniProtKB-UniRule"/>
</dbReference>
<feature type="binding site" evidence="5">
    <location>
        <position position="178"/>
    </location>
    <ligand>
        <name>ATP</name>
        <dbReference type="ChEBI" id="CHEBI:30616"/>
    </ligand>
</feature>
<feature type="region of interest" description="NMP" evidence="5">
    <location>
        <begin position="30"/>
        <end position="59"/>
    </location>
</feature>
<evidence type="ECO:0000256" key="1">
    <source>
        <dbReference type="ARBA" id="ARBA00022679"/>
    </source>
</evidence>
<keyword evidence="2 5" id="KW-0545">Nucleotide biosynthesis</keyword>
<dbReference type="Pfam" id="PF00406">
    <property type="entry name" value="ADK"/>
    <property type="match status" value="1"/>
</dbReference>
<dbReference type="PROSITE" id="PS00113">
    <property type="entry name" value="ADENYLATE_KINASE"/>
    <property type="match status" value="1"/>
</dbReference>
<keyword evidence="5" id="KW-0963">Cytoplasm</keyword>
<keyword evidence="5 7" id="KW-0067">ATP-binding</keyword>
<evidence type="ECO:0000313" key="12">
    <source>
        <dbReference type="Proteomes" id="UP000236895"/>
    </source>
</evidence>
<evidence type="ECO:0000256" key="2">
    <source>
        <dbReference type="ARBA" id="ARBA00022727"/>
    </source>
</evidence>
<feature type="binding site" evidence="5">
    <location>
        <position position="92"/>
    </location>
    <ligand>
        <name>AMP</name>
        <dbReference type="ChEBI" id="CHEBI:456215"/>
    </ligand>
</feature>
<comment type="pathway">
    <text evidence="5">Purine metabolism; AMP biosynthesis via salvage pathway; AMP from ADP: step 1/1.</text>
</comment>
<comment type="domain">
    <text evidence="5">Consists of three domains, a large central CORE domain and two small peripheral domains, NMPbind and LID, which undergo movements during catalysis. The LID domain closes over the site of phosphoryl transfer upon ATP binding. Assembling and dissambling the active center during each catalytic cycle provides an effective means to prevent ATP hydrolysis.</text>
</comment>
<accession>A0A075QXR8</accession>
<dbReference type="CDD" id="cd01428">
    <property type="entry name" value="ADK"/>
    <property type="match status" value="1"/>
</dbReference>
<gene>
    <name evidence="5 8" type="primary">adk</name>
    <name evidence="11" type="ORF">C0030_004795</name>
    <name evidence="10" type="ORF">C0030_005480</name>
</gene>
<comment type="subunit">
    <text evidence="5 7">Monomer.</text>
</comment>
<dbReference type="HAMAP" id="MF_00235">
    <property type="entry name" value="Adenylate_kinase_Adk"/>
    <property type="match status" value="1"/>
</dbReference>
<keyword evidence="4 5" id="KW-0418">Kinase</keyword>
<comment type="similarity">
    <text evidence="5 6">Belongs to the adenylate kinase family.</text>
</comment>
<feature type="binding site" evidence="5">
    <location>
        <begin position="57"/>
        <end position="59"/>
    </location>
    <ligand>
        <name>AMP</name>
        <dbReference type="ChEBI" id="CHEBI:456215"/>
    </ligand>
</feature>
<dbReference type="EMBL" id="PKRU02000031">
    <property type="protein sequence ID" value="RPD36822.1"/>
    <property type="molecule type" value="Genomic_DNA"/>
</dbReference>
<dbReference type="InterPro" id="IPR006259">
    <property type="entry name" value="Adenyl_kin_sub"/>
</dbReference>
<feature type="binding site" evidence="5">
    <location>
        <begin position="85"/>
        <end position="88"/>
    </location>
    <ligand>
        <name>AMP</name>
        <dbReference type="ChEBI" id="CHEBI:456215"/>
    </ligand>
</feature>
<reference evidence="10 12" key="2">
    <citation type="submission" date="2018-11" db="EMBL/GenBank/DDBJ databases">
        <title>Genome Analysis of Haplotype D of Candidatus Liberibacter Solanacearum.</title>
        <authorList>
            <person name="Katsir L."/>
            <person name="Ruan Z."/>
            <person name="Santos Garcia D."/>
            <person name="Piasezky A."/>
            <person name="Jiang J."/>
            <person name="Sela N."/>
            <person name="Freilich S."/>
            <person name="Bahar O."/>
        </authorList>
    </citation>
    <scope>NUCLEOTIDE SEQUENCE [LARGE SCALE GENOMIC DNA]</scope>
    <source>
        <strain evidence="12">haplotype D1</strain>
        <strain evidence="10">ISR100</strain>
    </source>
</reference>
<dbReference type="AlphaFoldDB" id="A0A075QXR8"/>
<comment type="subcellular location">
    <subcellularLocation>
        <location evidence="5 7">Cytoplasm</location>
    </subcellularLocation>
</comment>
<dbReference type="GO" id="GO:0005737">
    <property type="term" value="C:cytoplasm"/>
    <property type="evidence" value="ECO:0007669"/>
    <property type="project" value="UniProtKB-SubCell"/>
</dbReference>
<dbReference type="EMBL" id="KJ740163">
    <property type="protein sequence ID" value="AIG24399.1"/>
    <property type="molecule type" value="Genomic_DNA"/>
</dbReference>
<feature type="binding site" evidence="5">
    <location>
        <position position="127"/>
    </location>
    <ligand>
        <name>ATP</name>
        <dbReference type="ChEBI" id="CHEBI:30616"/>
    </ligand>
</feature>
<evidence type="ECO:0000256" key="6">
    <source>
        <dbReference type="RuleBase" id="RU003330"/>
    </source>
</evidence>
<dbReference type="Gene3D" id="3.40.50.300">
    <property type="entry name" value="P-loop containing nucleotide triphosphate hydrolases"/>
    <property type="match status" value="1"/>
</dbReference>
<comment type="caution">
    <text evidence="5">Lacks conserved residue(s) required for the propagation of feature annotation.</text>
</comment>
<keyword evidence="1 5" id="KW-0808">Transferase</keyword>
<dbReference type="UniPathway" id="UPA00588">
    <property type="reaction ID" value="UER00649"/>
</dbReference>
<evidence type="ECO:0000313" key="10">
    <source>
        <dbReference type="EMBL" id="RPD36822.1"/>
    </source>
</evidence>
<dbReference type="NCBIfam" id="NF001381">
    <property type="entry name" value="PRK00279.1-3"/>
    <property type="match status" value="1"/>
</dbReference>
<organism evidence="8">
    <name type="scientific">Candidatus Liberibacter solanacearum</name>
    <dbReference type="NCBI Taxonomy" id="556287"/>
    <lineage>
        <taxon>Bacteria</taxon>
        <taxon>Pseudomonadati</taxon>
        <taxon>Pseudomonadota</taxon>
        <taxon>Alphaproteobacteria</taxon>
        <taxon>Hyphomicrobiales</taxon>
        <taxon>Rhizobiaceae</taxon>
        <taxon>Liberibacter</taxon>
    </lineage>
</organism>
<dbReference type="InterPro" id="IPR000850">
    <property type="entry name" value="Adenylat/UMP-CMP_kin"/>
</dbReference>
<dbReference type="GO" id="GO:0004017">
    <property type="term" value="F:AMP kinase activity"/>
    <property type="evidence" value="ECO:0007669"/>
    <property type="project" value="UniProtKB-UniRule"/>
</dbReference>
<evidence type="ECO:0000256" key="7">
    <source>
        <dbReference type="RuleBase" id="RU003331"/>
    </source>
</evidence>
<dbReference type="EC" id="2.7.4.3" evidence="5 7"/>
<dbReference type="NCBIfam" id="TIGR01351">
    <property type="entry name" value="adk"/>
    <property type="match status" value="1"/>
</dbReference>
<proteinExistence type="inferred from homology"/>
<dbReference type="Proteomes" id="UP000236895">
    <property type="component" value="Unassembled WGS sequence"/>
</dbReference>
<keyword evidence="3 5" id="KW-0547">Nucleotide-binding</keyword>
<dbReference type="EMBL" id="KJ740164">
    <property type="protein sequence ID" value="AIG24400.1"/>
    <property type="molecule type" value="Genomic_DNA"/>
</dbReference>
<evidence type="ECO:0000256" key="3">
    <source>
        <dbReference type="ARBA" id="ARBA00022741"/>
    </source>
</evidence>
<dbReference type="NCBIfam" id="NF011105">
    <property type="entry name" value="PRK14532.1"/>
    <property type="match status" value="1"/>
</dbReference>
<dbReference type="GO" id="GO:0044209">
    <property type="term" value="P:AMP salvage"/>
    <property type="evidence" value="ECO:0007669"/>
    <property type="project" value="UniProtKB-UniRule"/>
</dbReference>
<evidence type="ECO:0000256" key="5">
    <source>
        <dbReference type="HAMAP-Rule" id="MF_00235"/>
    </source>
</evidence>
<evidence type="ECO:0000313" key="9">
    <source>
        <dbReference type="EMBL" id="AIG24400.1"/>
    </source>
</evidence>
<dbReference type="InterPro" id="IPR027417">
    <property type="entry name" value="P-loop_NTPase"/>
</dbReference>
<reference evidence="8" key="1">
    <citation type="journal article" date="2014" name="Plant Dis.">
        <title>First Report of Candidatus Liberibacter solanacearum on Carrot in Africa.</title>
        <authorList>
            <person name="Tahzima R."/>
            <person name="Maes M."/>
            <person name="Achbani E.H."/>
            <person name="Swisher K.D."/>
            <person name="Munyaneza J.E."/>
            <person name="De Jonghe K."/>
        </authorList>
    </citation>
    <scope>NUCLEOTIDE SEQUENCE</scope>
    <source>
        <strain evidence="8">GBBC Lso 02</strain>
        <strain evidence="9">GBBC Lso 03</strain>
    </source>
</reference>
<dbReference type="SUPFAM" id="SSF52540">
    <property type="entry name" value="P-loop containing nucleoside triphosphate hydrolases"/>
    <property type="match status" value="1"/>
</dbReference>
<evidence type="ECO:0000256" key="4">
    <source>
        <dbReference type="ARBA" id="ARBA00022777"/>
    </source>
</evidence>
<dbReference type="InterPro" id="IPR033690">
    <property type="entry name" value="Adenylat_kinase_CS"/>
</dbReference>
<protein>
    <recommendedName>
        <fullName evidence="5 7">Adenylate kinase</fullName>
        <shortName evidence="5">AK</shortName>
        <ecNumber evidence="5 7">2.7.4.3</ecNumber>
    </recommendedName>
    <alternativeName>
        <fullName evidence="5">ATP-AMP transphosphorylase</fullName>
    </alternativeName>
    <alternativeName>
        <fullName evidence="5">ATP:AMP phosphotransferase</fullName>
    </alternativeName>
    <alternativeName>
        <fullName evidence="5">Adenylate monophosphate kinase</fullName>
    </alternativeName>
</protein>
<feature type="binding site" evidence="5">
    <location>
        <position position="31"/>
    </location>
    <ligand>
        <name>AMP</name>
        <dbReference type="ChEBI" id="CHEBI:456215"/>
    </ligand>
</feature>
<dbReference type="PANTHER" id="PTHR23359">
    <property type="entry name" value="NUCLEOTIDE KINASE"/>
    <property type="match status" value="1"/>
</dbReference>
<comment type="function">
    <text evidence="5">Catalyzes the reversible transfer of the terminal phosphate group between ATP and AMP. Plays an important role in cellular energy homeostasis and in adenine nucleotide metabolism.</text>
</comment>
<feature type="binding site" evidence="5">
    <location>
        <begin position="10"/>
        <end position="15"/>
    </location>
    <ligand>
        <name>ATP</name>
        <dbReference type="ChEBI" id="CHEBI:30616"/>
    </ligand>
</feature>
<dbReference type="NCBIfam" id="NF011100">
    <property type="entry name" value="PRK14527.1"/>
    <property type="match status" value="1"/>
</dbReference>
<evidence type="ECO:0000313" key="11">
    <source>
        <dbReference type="EMBL" id="RPD37020.1"/>
    </source>
</evidence>